<dbReference type="CDD" id="cd00143">
    <property type="entry name" value="PP2Cc"/>
    <property type="match status" value="1"/>
</dbReference>
<dbReference type="EMBL" id="VIIS01000068">
    <property type="protein sequence ID" value="KAF0313850.1"/>
    <property type="molecule type" value="Genomic_DNA"/>
</dbReference>
<reference evidence="2 4" key="1">
    <citation type="submission" date="2019-07" db="EMBL/GenBank/DDBJ databases">
        <title>Draft genome assembly of a fouling barnacle, Amphibalanus amphitrite (Darwin, 1854): The first reference genome for Thecostraca.</title>
        <authorList>
            <person name="Kim W."/>
        </authorList>
    </citation>
    <scope>NUCLEOTIDE SEQUENCE [LARGE SCALE GENOMIC DNA]</scope>
    <source>
        <strain evidence="2">SNU_AA5</strain>
        <tissue evidence="2">Soma without cirri and trophi</tissue>
    </source>
</reference>
<dbReference type="OrthoDB" id="416093at2759"/>
<dbReference type="PROSITE" id="PS51746">
    <property type="entry name" value="PPM_2"/>
    <property type="match status" value="1"/>
</dbReference>
<proteinExistence type="predicted"/>
<name>A0A6A4V5L5_AMPAM</name>
<protein>
    <submittedName>
        <fullName evidence="2">Protein phosphatase 1K, mitochondrial</fullName>
    </submittedName>
</protein>
<evidence type="ECO:0000313" key="3">
    <source>
        <dbReference type="EMBL" id="KAF0313850.1"/>
    </source>
</evidence>
<sequence>MSPPLSSLSSLCSRCFRTQNHLVRTARALAKGHPPFPARLVHRAAARGATGGSSAEFDSFGAWDSRMELELSSSIKHGKPIPRVDAASVGISSLQGRRRYQEDRCVVADVSPDVLLAAIMDGHGGDGCSQFCSQLLASVVARRVEASGGHVTVDEVGRHMVNGRLAMTRSIGDLHLKRSGVTAFPDTRSLEVKHGRDAFLVLTSDGINHVMSDQEICDVIRGSRSPPEGAAQLTDQVGK</sequence>
<dbReference type="Proteomes" id="UP000440578">
    <property type="component" value="Unassembled WGS sequence"/>
</dbReference>
<evidence type="ECO:0000313" key="4">
    <source>
        <dbReference type="Proteomes" id="UP000440578"/>
    </source>
</evidence>
<dbReference type="Pfam" id="PF00481">
    <property type="entry name" value="PP2C"/>
    <property type="match status" value="1"/>
</dbReference>
<dbReference type="Gene3D" id="3.60.40.10">
    <property type="entry name" value="PPM-type phosphatase domain"/>
    <property type="match status" value="2"/>
</dbReference>
<keyword evidence="4" id="KW-1185">Reference proteome</keyword>
<dbReference type="PANTHER" id="PTHR47992">
    <property type="entry name" value="PROTEIN PHOSPHATASE"/>
    <property type="match status" value="1"/>
</dbReference>
<dbReference type="EMBL" id="VIIS01002067">
    <property type="protein sequence ID" value="KAF0289033.1"/>
    <property type="molecule type" value="Genomic_DNA"/>
</dbReference>
<dbReference type="InterPro" id="IPR001932">
    <property type="entry name" value="PPM-type_phosphatase-like_dom"/>
</dbReference>
<dbReference type="InterPro" id="IPR015655">
    <property type="entry name" value="PP2C"/>
</dbReference>
<dbReference type="InterPro" id="IPR036457">
    <property type="entry name" value="PPM-type-like_dom_sf"/>
</dbReference>
<dbReference type="SMART" id="SM00332">
    <property type="entry name" value="PP2Cc"/>
    <property type="match status" value="1"/>
</dbReference>
<dbReference type="AlphaFoldDB" id="A0A6A4V5L5"/>
<dbReference type="SUPFAM" id="SSF81606">
    <property type="entry name" value="PP2C-like"/>
    <property type="match status" value="1"/>
</dbReference>
<evidence type="ECO:0000313" key="2">
    <source>
        <dbReference type="EMBL" id="KAF0289033.1"/>
    </source>
</evidence>
<feature type="domain" description="PPM-type phosphatase" evidence="1">
    <location>
        <begin position="1"/>
        <end position="239"/>
    </location>
</feature>
<organism evidence="2 4">
    <name type="scientific">Amphibalanus amphitrite</name>
    <name type="common">Striped barnacle</name>
    <name type="synonym">Balanus amphitrite</name>
    <dbReference type="NCBI Taxonomy" id="1232801"/>
    <lineage>
        <taxon>Eukaryota</taxon>
        <taxon>Metazoa</taxon>
        <taxon>Ecdysozoa</taxon>
        <taxon>Arthropoda</taxon>
        <taxon>Crustacea</taxon>
        <taxon>Multicrustacea</taxon>
        <taxon>Cirripedia</taxon>
        <taxon>Thoracica</taxon>
        <taxon>Thoracicalcarea</taxon>
        <taxon>Balanomorpha</taxon>
        <taxon>Balanoidea</taxon>
        <taxon>Balanidae</taxon>
        <taxon>Amphibalaninae</taxon>
        <taxon>Amphibalanus</taxon>
    </lineage>
</organism>
<accession>A0A6A4V5L5</accession>
<dbReference type="GO" id="GO:0004722">
    <property type="term" value="F:protein serine/threonine phosphatase activity"/>
    <property type="evidence" value="ECO:0007669"/>
    <property type="project" value="InterPro"/>
</dbReference>
<comment type="caution">
    <text evidence="2">The sequence shown here is derived from an EMBL/GenBank/DDBJ whole genome shotgun (WGS) entry which is preliminary data.</text>
</comment>
<gene>
    <name evidence="2" type="primary">ppm1k_0</name>
    <name evidence="3" type="synonym">ppm1k_1</name>
    <name evidence="2" type="ORF">FJT64_012661</name>
    <name evidence="3" type="ORF">FJT64_015659</name>
</gene>
<evidence type="ECO:0000259" key="1">
    <source>
        <dbReference type="PROSITE" id="PS51746"/>
    </source>
</evidence>